<organism evidence="2 3">
    <name type="scientific">Yinghuangia aomiensis</name>
    <dbReference type="NCBI Taxonomy" id="676205"/>
    <lineage>
        <taxon>Bacteria</taxon>
        <taxon>Bacillati</taxon>
        <taxon>Actinomycetota</taxon>
        <taxon>Actinomycetes</taxon>
        <taxon>Kitasatosporales</taxon>
        <taxon>Streptomycetaceae</taxon>
        <taxon>Yinghuangia</taxon>
    </lineage>
</organism>
<name>A0ABP9HR75_9ACTN</name>
<feature type="region of interest" description="Disordered" evidence="1">
    <location>
        <begin position="79"/>
        <end position="99"/>
    </location>
</feature>
<sequence length="195" mass="19924">MSPAGPRTVHVNSLRWFASAAGGTEFVRAHDDGLDDATVALALTTPYPGAQHVLHALETAGVAADCWFVVDGSSDAVPADGASDGTANGSLTRALPPVSDDAPLGGLTLVVGHDADRDGGPDRGRVAPDSAIAGLICDAPAPDAIPRTAQALADAFGPQVVWADDLTEVMLVRPGMTVDQVRARWTRGRADDGSP</sequence>
<evidence type="ECO:0000313" key="2">
    <source>
        <dbReference type="EMBL" id="GAA4976602.1"/>
    </source>
</evidence>
<evidence type="ECO:0000256" key="1">
    <source>
        <dbReference type="SAM" id="MobiDB-lite"/>
    </source>
</evidence>
<dbReference type="Proteomes" id="UP001500466">
    <property type="component" value="Unassembled WGS sequence"/>
</dbReference>
<protein>
    <submittedName>
        <fullName evidence="2">Uncharacterized protein</fullName>
    </submittedName>
</protein>
<dbReference type="EMBL" id="BAABHS010000018">
    <property type="protein sequence ID" value="GAA4976602.1"/>
    <property type="molecule type" value="Genomic_DNA"/>
</dbReference>
<accession>A0ABP9HR75</accession>
<reference evidence="3" key="1">
    <citation type="journal article" date="2019" name="Int. J. Syst. Evol. Microbiol.">
        <title>The Global Catalogue of Microorganisms (GCM) 10K type strain sequencing project: providing services to taxonomists for standard genome sequencing and annotation.</title>
        <authorList>
            <consortium name="The Broad Institute Genomics Platform"/>
            <consortium name="The Broad Institute Genome Sequencing Center for Infectious Disease"/>
            <person name="Wu L."/>
            <person name="Ma J."/>
        </authorList>
    </citation>
    <scope>NUCLEOTIDE SEQUENCE [LARGE SCALE GENOMIC DNA]</scope>
    <source>
        <strain evidence="3">JCM 17986</strain>
    </source>
</reference>
<comment type="caution">
    <text evidence="2">The sequence shown here is derived from an EMBL/GenBank/DDBJ whole genome shotgun (WGS) entry which is preliminary data.</text>
</comment>
<keyword evidence="3" id="KW-1185">Reference proteome</keyword>
<dbReference type="RefSeq" id="WP_345677874.1">
    <property type="nucleotide sequence ID" value="NZ_BAABHS010000018.1"/>
</dbReference>
<gene>
    <name evidence="2" type="ORF">GCM10023205_49740</name>
</gene>
<proteinExistence type="predicted"/>
<evidence type="ECO:0000313" key="3">
    <source>
        <dbReference type="Proteomes" id="UP001500466"/>
    </source>
</evidence>